<protein>
    <recommendedName>
        <fullName evidence="4 5">Peptide chain release factor 2</fullName>
        <shortName evidence="4">RF-2</shortName>
    </recommendedName>
</protein>
<keyword evidence="4" id="KW-0963">Cytoplasm</keyword>
<evidence type="ECO:0000256" key="2">
    <source>
        <dbReference type="ARBA" id="ARBA00022481"/>
    </source>
</evidence>
<dbReference type="Gene3D" id="3.30.70.1660">
    <property type="match status" value="1"/>
</dbReference>
<dbReference type="EMBL" id="CP034900">
    <property type="protein sequence ID" value="QCI16099.1"/>
    <property type="molecule type" value="Genomic_DNA"/>
</dbReference>
<dbReference type="SUPFAM" id="SSF75620">
    <property type="entry name" value="Release factor"/>
    <property type="match status" value="1"/>
</dbReference>
<organism evidence="8 9">
    <name type="scientific">Buchnera aphidicola</name>
    <name type="common">Artemisaphis artemisicola</name>
    <dbReference type="NCBI Taxonomy" id="1241836"/>
    <lineage>
        <taxon>Bacteria</taxon>
        <taxon>Pseudomonadati</taxon>
        <taxon>Pseudomonadota</taxon>
        <taxon>Gammaproteobacteria</taxon>
        <taxon>Enterobacterales</taxon>
        <taxon>Erwiniaceae</taxon>
        <taxon>Buchnera</taxon>
    </lineage>
</organism>
<sequence length="365" mass="42671">MLEINTITKNIENFNKRIKTLRGIFDYNQKKIRLQEINLELLSLVAWKKKTSIKKLNQEKYLINSIIKNINYIEKKIKEVIIFLELAIETKDHIVLKDTFIESQKIEKKIKKLEFYRMFSKKNDICNCYLDIQSGSGGTEAQDWSKILLRMYLKWADKKKFQTEIIHESIGEIVGIKSSTVKISGQYAFGWLRTETGVHRLIRKSPFDSGKRRHTSFSSVFIYPDIDDKIYININSSDLRIDVYRSSGAGGQHVNRTESAVRITHLPTSTVTQCQSNRSQHKNKEQAMKQMKSKLYEIQNRKKQKEKQKLEKNKSNITWGNQIRSYILDNSKIKDLRTGIEKNHIQSVLDGDLDDFIEQSLIMGL</sequence>
<dbReference type="NCBIfam" id="TIGR00020">
    <property type="entry name" value="prfB"/>
    <property type="match status" value="1"/>
</dbReference>
<evidence type="ECO:0000259" key="7">
    <source>
        <dbReference type="PROSITE" id="PS00745"/>
    </source>
</evidence>
<feature type="modified residue" description="N5-methylglutamine" evidence="4">
    <location>
        <position position="252"/>
    </location>
</feature>
<comment type="similarity">
    <text evidence="1 4">Belongs to the prokaryotic/mitochondrial release factor family.</text>
</comment>
<dbReference type="PANTHER" id="PTHR43116">
    <property type="entry name" value="PEPTIDE CHAIN RELEASE FACTOR 2"/>
    <property type="match status" value="1"/>
</dbReference>
<feature type="coiled-coil region" evidence="6">
    <location>
        <begin position="281"/>
        <end position="316"/>
    </location>
</feature>
<reference evidence="8 9" key="1">
    <citation type="submission" date="2018-12" db="EMBL/GenBank/DDBJ databases">
        <authorList>
            <person name="Chong R.A."/>
        </authorList>
    </citation>
    <scope>NUCLEOTIDE SEQUENCE [LARGE SCALE GENOMIC DNA]</scope>
    <source>
        <strain evidence="8 9">Aar</strain>
    </source>
</reference>
<dbReference type="InterPro" id="IPR000352">
    <property type="entry name" value="Pep_chain_release_fac_I"/>
</dbReference>
<dbReference type="Gene3D" id="1.20.58.410">
    <property type="entry name" value="Release factor"/>
    <property type="match status" value="1"/>
</dbReference>
<dbReference type="PANTHER" id="PTHR43116:SF3">
    <property type="entry name" value="CLASS I PEPTIDE CHAIN RELEASE FACTOR"/>
    <property type="match status" value="1"/>
</dbReference>
<accession>A0A4D6XK28</accession>
<comment type="PTM">
    <text evidence="4">Methylated by PrmC. Methylation increases the termination efficiency of RF2.</text>
</comment>
<dbReference type="InterPro" id="IPR004374">
    <property type="entry name" value="PrfB"/>
</dbReference>
<dbReference type="InterPro" id="IPR045853">
    <property type="entry name" value="Pep_chain_release_fac_I_sf"/>
</dbReference>
<reference evidence="8 9" key="2">
    <citation type="submission" date="2019-05" db="EMBL/GenBank/DDBJ databases">
        <title>Genome evolution of the obligate endosymbiont Buchnera aphidicola.</title>
        <authorList>
            <person name="Moran N.A."/>
        </authorList>
    </citation>
    <scope>NUCLEOTIDE SEQUENCE [LARGE SCALE GENOMIC DNA]</scope>
    <source>
        <strain evidence="8 9">Aar</strain>
    </source>
</reference>
<gene>
    <name evidence="4 8" type="primary">prfB</name>
    <name evidence="8" type="ORF">D9V59_02195</name>
</gene>
<dbReference type="AlphaFoldDB" id="A0A4D6XK28"/>
<dbReference type="Proteomes" id="UP000298654">
    <property type="component" value="Chromosome"/>
</dbReference>
<evidence type="ECO:0000256" key="3">
    <source>
        <dbReference type="ARBA" id="ARBA00022917"/>
    </source>
</evidence>
<proteinExistence type="inferred from homology"/>
<keyword evidence="3 4" id="KW-0648">Protein biosynthesis</keyword>
<comment type="subcellular location">
    <subcellularLocation>
        <location evidence="4">Cytoplasm</location>
    </subcellularLocation>
</comment>
<keyword evidence="2 4" id="KW-0488">Methylation</keyword>
<evidence type="ECO:0000256" key="6">
    <source>
        <dbReference type="SAM" id="Coils"/>
    </source>
</evidence>
<keyword evidence="6" id="KW-0175">Coiled coil</keyword>
<evidence type="ECO:0000313" key="9">
    <source>
        <dbReference type="Proteomes" id="UP000298654"/>
    </source>
</evidence>
<feature type="domain" description="Prokaryotic-type class I peptide chain release factors" evidence="7">
    <location>
        <begin position="245"/>
        <end position="261"/>
    </location>
</feature>
<evidence type="ECO:0000256" key="5">
    <source>
        <dbReference type="NCBIfam" id="TIGR00020"/>
    </source>
</evidence>
<dbReference type="Pfam" id="PF03462">
    <property type="entry name" value="PCRF"/>
    <property type="match status" value="1"/>
</dbReference>
<evidence type="ECO:0000256" key="1">
    <source>
        <dbReference type="ARBA" id="ARBA00010835"/>
    </source>
</evidence>
<dbReference type="HAMAP" id="MF_00094">
    <property type="entry name" value="Rel_fac_2"/>
    <property type="match status" value="1"/>
</dbReference>
<dbReference type="InterPro" id="IPR005139">
    <property type="entry name" value="PCRF"/>
</dbReference>
<dbReference type="SMART" id="SM00937">
    <property type="entry name" value="PCRF"/>
    <property type="match status" value="1"/>
</dbReference>
<dbReference type="FunFam" id="3.30.160.20:FF:000010">
    <property type="entry name" value="Peptide chain release factor 2"/>
    <property type="match status" value="1"/>
</dbReference>
<dbReference type="GO" id="GO:0005737">
    <property type="term" value="C:cytoplasm"/>
    <property type="evidence" value="ECO:0007669"/>
    <property type="project" value="UniProtKB-SubCell"/>
</dbReference>
<dbReference type="OrthoDB" id="9806673at2"/>
<evidence type="ECO:0000256" key="4">
    <source>
        <dbReference type="HAMAP-Rule" id="MF_00094"/>
    </source>
</evidence>
<comment type="function">
    <text evidence="4">Peptide chain release factor 2 directs the termination of translation in response to the peptide chain termination codons UGA and UAA.</text>
</comment>
<evidence type="ECO:0000313" key="8">
    <source>
        <dbReference type="EMBL" id="QCI16099.1"/>
    </source>
</evidence>
<dbReference type="PROSITE" id="PS00745">
    <property type="entry name" value="RF_PROK_I"/>
    <property type="match status" value="1"/>
</dbReference>
<dbReference type="Gene3D" id="3.30.160.20">
    <property type="match status" value="1"/>
</dbReference>
<dbReference type="Pfam" id="PF00472">
    <property type="entry name" value="RF-1"/>
    <property type="match status" value="1"/>
</dbReference>
<name>A0A4D6XK28_9GAMM</name>
<dbReference type="GO" id="GO:0016149">
    <property type="term" value="F:translation release factor activity, codon specific"/>
    <property type="evidence" value="ECO:0007669"/>
    <property type="project" value="UniProtKB-UniRule"/>
</dbReference>